<protein>
    <submittedName>
        <fullName evidence="7">Drug/metabolite transporter (DMT)-like permease</fullName>
    </submittedName>
</protein>
<evidence type="ECO:0000256" key="1">
    <source>
        <dbReference type="ARBA" id="ARBA00004141"/>
    </source>
</evidence>
<sequence>MRASLLFQYVAASMVWGASFLFMKIGLEGLSFTQVVLWRLVFGALALVIVSAINRIGLPQDRRIWKHMSFLAAMQCVAPWLLFSWAEQSMSSGLASIYNATTPLMTMAASLAFLPGESLTRFKATGLMLGFFGVLIVLSPWNIGVGGSVSAQIACLGATASYGVSFVYLRRFVLPLGVDTRTIALLQISIGALFMVLASPVIANTPMHLTPAIIGSMIALGAFGTGLAFIWNTNVVQGWGPTAASTVTYLSPVVGVALGAIVLGESIGWNQPLGALIVIAGILVTRRATRSLTPAESVTTPISVRRPTV</sequence>
<reference evidence="7" key="1">
    <citation type="submission" date="2019-07" db="EMBL/GenBank/DDBJ databases">
        <title>Genomic Encyclopedia of Type Strains, Phase IV (KMG-IV): sequencing the most valuable type-strain genomes for metagenomic binning, comparative biology and taxonomic classification.</title>
        <authorList>
            <person name="Goeker M."/>
        </authorList>
    </citation>
    <scope>NUCLEOTIDE SEQUENCE</scope>
    <source>
        <strain evidence="7">DSM 44596</strain>
    </source>
</reference>
<comment type="subcellular location">
    <subcellularLocation>
        <location evidence="1">Membrane</location>
        <topology evidence="1">Multi-pass membrane protein</topology>
    </subcellularLocation>
</comment>
<evidence type="ECO:0000256" key="3">
    <source>
        <dbReference type="ARBA" id="ARBA00022692"/>
    </source>
</evidence>
<proteinExistence type="inferred from homology"/>
<dbReference type="Pfam" id="PF00892">
    <property type="entry name" value="EamA"/>
    <property type="match status" value="2"/>
</dbReference>
<feature type="domain" description="EamA" evidence="6">
    <location>
        <begin position="152"/>
        <end position="285"/>
    </location>
</feature>
<evidence type="ECO:0000256" key="4">
    <source>
        <dbReference type="ARBA" id="ARBA00022989"/>
    </source>
</evidence>
<dbReference type="InterPro" id="IPR000620">
    <property type="entry name" value="EamA_dom"/>
</dbReference>
<dbReference type="InterPro" id="IPR050638">
    <property type="entry name" value="AA-Vitamin_Transporters"/>
</dbReference>
<evidence type="ECO:0000256" key="2">
    <source>
        <dbReference type="ARBA" id="ARBA00007362"/>
    </source>
</evidence>
<evidence type="ECO:0000256" key="5">
    <source>
        <dbReference type="ARBA" id="ARBA00023136"/>
    </source>
</evidence>
<dbReference type="AlphaFoldDB" id="A0A652YZ41"/>
<keyword evidence="3" id="KW-0812">Transmembrane</keyword>
<dbReference type="EMBL" id="VNIQ01000001">
    <property type="protein sequence ID" value="TYQ08951.1"/>
    <property type="molecule type" value="Genomic_DNA"/>
</dbReference>
<dbReference type="GO" id="GO:0016020">
    <property type="term" value="C:membrane"/>
    <property type="evidence" value="ECO:0007669"/>
    <property type="project" value="UniProtKB-SubCell"/>
</dbReference>
<feature type="domain" description="EamA" evidence="6">
    <location>
        <begin position="10"/>
        <end position="138"/>
    </location>
</feature>
<keyword evidence="5" id="KW-0472">Membrane</keyword>
<evidence type="ECO:0000313" key="7">
    <source>
        <dbReference type="EMBL" id="TYQ08951.1"/>
    </source>
</evidence>
<evidence type="ECO:0000259" key="6">
    <source>
        <dbReference type="Pfam" id="PF00892"/>
    </source>
</evidence>
<name>A0A652YZ41_NOCGL</name>
<comment type="similarity">
    <text evidence="2">Belongs to the EamA transporter family.</text>
</comment>
<dbReference type="SUPFAM" id="SSF103481">
    <property type="entry name" value="Multidrug resistance efflux transporter EmrE"/>
    <property type="match status" value="2"/>
</dbReference>
<organism evidence="7">
    <name type="scientific">Nocardia globerula</name>
    <dbReference type="NCBI Taxonomy" id="1818"/>
    <lineage>
        <taxon>Bacteria</taxon>
        <taxon>Bacillati</taxon>
        <taxon>Actinomycetota</taxon>
        <taxon>Actinomycetes</taxon>
        <taxon>Mycobacteriales</taxon>
        <taxon>Nocardiaceae</taxon>
        <taxon>Nocardia</taxon>
    </lineage>
</organism>
<keyword evidence="4" id="KW-1133">Transmembrane helix</keyword>
<gene>
    <name evidence="7" type="ORF">FNL38_1011329</name>
</gene>
<dbReference type="InterPro" id="IPR037185">
    <property type="entry name" value="EmrE-like"/>
</dbReference>
<accession>A0A652YZ41</accession>
<comment type="caution">
    <text evidence="7">The sequence shown here is derived from an EMBL/GenBank/DDBJ whole genome shotgun (WGS) entry which is preliminary data.</text>
</comment>
<dbReference type="PANTHER" id="PTHR32322:SF9">
    <property type="entry name" value="AMINO-ACID METABOLITE EFFLUX PUMP-RELATED"/>
    <property type="match status" value="1"/>
</dbReference>
<dbReference type="PANTHER" id="PTHR32322">
    <property type="entry name" value="INNER MEMBRANE TRANSPORTER"/>
    <property type="match status" value="1"/>
</dbReference>